<dbReference type="PANTHER" id="PTHR43157:SF31">
    <property type="entry name" value="PHOSPHATIDYLINOSITOL-GLYCAN BIOSYNTHESIS CLASS F PROTEIN"/>
    <property type="match status" value="1"/>
</dbReference>
<name>A0ABT3TKB8_9GAMM</name>
<dbReference type="RefSeq" id="WP_279246783.1">
    <property type="nucleotide sequence ID" value="NZ_SHNN01000004.1"/>
</dbReference>
<dbReference type="PANTHER" id="PTHR43157">
    <property type="entry name" value="PHOSPHATIDYLINOSITOL-GLYCAN BIOSYNTHESIS CLASS F PROTEIN-RELATED"/>
    <property type="match status" value="1"/>
</dbReference>
<evidence type="ECO:0000256" key="1">
    <source>
        <dbReference type="ARBA" id="ARBA00023002"/>
    </source>
</evidence>
<dbReference type="InterPro" id="IPR002347">
    <property type="entry name" value="SDR_fam"/>
</dbReference>
<dbReference type="CDD" id="cd05327">
    <property type="entry name" value="retinol-DH_like_SDR_c_like"/>
    <property type="match status" value="1"/>
</dbReference>
<dbReference type="PRINTS" id="PR00081">
    <property type="entry name" value="GDHRDH"/>
</dbReference>
<proteinExistence type="predicted"/>
<keyword evidence="1" id="KW-0560">Oxidoreductase</keyword>
<gene>
    <name evidence="2" type="ORF">EYC98_17965</name>
</gene>
<keyword evidence="3" id="KW-1185">Reference proteome</keyword>
<evidence type="ECO:0000313" key="2">
    <source>
        <dbReference type="EMBL" id="MCX2982753.1"/>
    </source>
</evidence>
<dbReference type="Pfam" id="PF00106">
    <property type="entry name" value="adh_short"/>
    <property type="match status" value="1"/>
</dbReference>
<sequence length="277" mass="29613">MKTILITGTTNGIGRVTAQELAAEGHHLVLANRNRDKAEQFAAELKSASGNDNISLLDLDLSSLKSVRECAAEFLSQHDTLDVLLNNAGMTSSAEVITEDGFESQFAINNLAQLLLTVELLPALEAAAPSQVIFVTSMMHKFGKIDFDSLKGGKKYNGNAAYSQSKLAMMLNAAELAKRLDARGVLVNTLHPGAVSTGILDEYPPLIRGLLRLVFTTPEKGARTSLHLAQGDPALLPTGKYFVNCKEAKPGKQLADTALCDKMWALSCEACGIEAAL</sequence>
<comment type="caution">
    <text evidence="2">The sequence shown here is derived from an EMBL/GenBank/DDBJ whole genome shotgun (WGS) entry which is preliminary data.</text>
</comment>
<dbReference type="Gene3D" id="3.40.50.720">
    <property type="entry name" value="NAD(P)-binding Rossmann-like Domain"/>
    <property type="match status" value="1"/>
</dbReference>
<reference evidence="2" key="1">
    <citation type="submission" date="2019-02" db="EMBL/GenBank/DDBJ databases">
        <authorList>
            <person name="Li S.-H."/>
        </authorList>
    </citation>
    <scope>NUCLEOTIDE SEQUENCE</scope>
    <source>
        <strain evidence="2">IMCC14734</strain>
    </source>
</reference>
<dbReference type="EMBL" id="SHNN01000004">
    <property type="protein sequence ID" value="MCX2982753.1"/>
    <property type="molecule type" value="Genomic_DNA"/>
</dbReference>
<dbReference type="Proteomes" id="UP001143362">
    <property type="component" value="Unassembled WGS sequence"/>
</dbReference>
<organism evidence="2 3">
    <name type="scientific">Candidatus Litorirhabdus singularis</name>
    <dbReference type="NCBI Taxonomy" id="2518993"/>
    <lineage>
        <taxon>Bacteria</taxon>
        <taxon>Pseudomonadati</taxon>
        <taxon>Pseudomonadota</taxon>
        <taxon>Gammaproteobacteria</taxon>
        <taxon>Cellvibrionales</taxon>
        <taxon>Halieaceae</taxon>
        <taxon>Candidatus Litorirhabdus</taxon>
    </lineage>
</organism>
<dbReference type="SUPFAM" id="SSF51735">
    <property type="entry name" value="NAD(P)-binding Rossmann-fold domains"/>
    <property type="match status" value="1"/>
</dbReference>
<evidence type="ECO:0000313" key="3">
    <source>
        <dbReference type="Proteomes" id="UP001143362"/>
    </source>
</evidence>
<protein>
    <submittedName>
        <fullName evidence="2">SDR family oxidoreductase</fullName>
    </submittedName>
</protein>
<accession>A0ABT3TKB8</accession>
<dbReference type="InterPro" id="IPR036291">
    <property type="entry name" value="NAD(P)-bd_dom_sf"/>
</dbReference>